<keyword evidence="2" id="KW-0503">Monooxygenase</keyword>
<dbReference type="InterPro" id="IPR050493">
    <property type="entry name" value="FAD-dep_Monooxygenase_BioMet"/>
</dbReference>
<organism evidence="4 5">
    <name type="scientific">Chitinophaga skermanii</name>
    <dbReference type="NCBI Taxonomy" id="331697"/>
    <lineage>
        <taxon>Bacteria</taxon>
        <taxon>Pseudomonadati</taxon>
        <taxon>Bacteroidota</taxon>
        <taxon>Chitinophagia</taxon>
        <taxon>Chitinophagales</taxon>
        <taxon>Chitinophagaceae</taxon>
        <taxon>Chitinophaga</taxon>
    </lineage>
</organism>
<evidence type="ECO:0000313" key="4">
    <source>
        <dbReference type="EMBL" id="RAJ06660.1"/>
    </source>
</evidence>
<dbReference type="SUPFAM" id="SSF51905">
    <property type="entry name" value="FAD/NAD(P)-binding domain"/>
    <property type="match status" value="1"/>
</dbReference>
<evidence type="ECO:0000313" key="5">
    <source>
        <dbReference type="Proteomes" id="UP000249547"/>
    </source>
</evidence>
<dbReference type="InterPro" id="IPR002938">
    <property type="entry name" value="FAD-bd"/>
</dbReference>
<accession>A0A327QQP6</accession>
<dbReference type="PANTHER" id="PTHR13789">
    <property type="entry name" value="MONOOXYGENASE"/>
    <property type="match status" value="1"/>
</dbReference>
<dbReference type="Gene3D" id="3.50.50.60">
    <property type="entry name" value="FAD/NAD(P)-binding domain"/>
    <property type="match status" value="1"/>
</dbReference>
<dbReference type="GO" id="GO:0004497">
    <property type="term" value="F:monooxygenase activity"/>
    <property type="evidence" value="ECO:0007669"/>
    <property type="project" value="UniProtKB-KW"/>
</dbReference>
<dbReference type="RefSeq" id="WP_111597262.1">
    <property type="nucleotide sequence ID" value="NZ_QLLL01000003.1"/>
</dbReference>
<keyword evidence="1" id="KW-0560">Oxidoreductase</keyword>
<dbReference type="PRINTS" id="PR00420">
    <property type="entry name" value="RNGMNOXGNASE"/>
</dbReference>
<gene>
    <name evidence="4" type="ORF">LX64_01787</name>
</gene>
<evidence type="ECO:0000256" key="2">
    <source>
        <dbReference type="ARBA" id="ARBA00023033"/>
    </source>
</evidence>
<proteinExistence type="predicted"/>
<dbReference type="GO" id="GO:0071949">
    <property type="term" value="F:FAD binding"/>
    <property type="evidence" value="ECO:0007669"/>
    <property type="project" value="InterPro"/>
</dbReference>
<feature type="domain" description="FAD-binding" evidence="3">
    <location>
        <begin position="4"/>
        <end position="318"/>
    </location>
</feature>
<keyword evidence="5" id="KW-1185">Reference proteome</keyword>
<dbReference type="EMBL" id="QLLL01000003">
    <property type="protein sequence ID" value="RAJ06660.1"/>
    <property type="molecule type" value="Genomic_DNA"/>
</dbReference>
<evidence type="ECO:0000256" key="1">
    <source>
        <dbReference type="ARBA" id="ARBA00023002"/>
    </source>
</evidence>
<sequence>MKRAIIVGGGIGGLTTAIALQQKGIESTVYEQAPVLAPVGAGITLASNALNIYDLLGIAQPVVDQGIYLKSARILNQNGGLLSRLPYEELKSTYKWGAVAIHRAALQQVLVNAISGQHIQTGKVFQRYEQHAHDATVYFEDGTSDTAEYVIFADGIKSKGRQQMHPGIQPRFSGQTCWRFISPYQLPTPQREDVFEMWAKQKGLRVGYAPINGQEIYGYITTFAAANGQDDPAHVKEKLLDIVAVFPPVVRELMAATPLDKIMRNDLYDIKPFNGWSKGNVVLMGDAAHATMPNLGQGACQAIESAYVLAQCIAQHHPAAAYALYEKMRKPKATFITNTSDLINKITNTSGLMKSVVLQFMKWDLTNYQAKQMDKMLSIQYIHQ</sequence>
<dbReference type="InterPro" id="IPR036188">
    <property type="entry name" value="FAD/NAD-bd_sf"/>
</dbReference>
<dbReference type="PANTHER" id="PTHR13789:SF309">
    <property type="entry name" value="PUTATIVE (AFU_ORTHOLOGUE AFUA_6G14510)-RELATED"/>
    <property type="match status" value="1"/>
</dbReference>
<protein>
    <submittedName>
        <fullName evidence="4">2-polyprenyl-6-methoxyphenol hydroxylase-like FAD-dependent oxidoreductase</fullName>
    </submittedName>
</protein>
<comment type="caution">
    <text evidence="4">The sequence shown here is derived from an EMBL/GenBank/DDBJ whole genome shotgun (WGS) entry which is preliminary data.</text>
</comment>
<dbReference type="Pfam" id="PF01494">
    <property type="entry name" value="FAD_binding_3"/>
    <property type="match status" value="1"/>
</dbReference>
<dbReference type="OrthoDB" id="9766816at2"/>
<dbReference type="AlphaFoldDB" id="A0A327QQP6"/>
<name>A0A327QQP6_9BACT</name>
<reference evidence="4 5" key="1">
    <citation type="submission" date="2018-06" db="EMBL/GenBank/DDBJ databases">
        <title>Genomic Encyclopedia of Archaeal and Bacterial Type Strains, Phase II (KMG-II): from individual species to whole genera.</title>
        <authorList>
            <person name="Goeker M."/>
        </authorList>
    </citation>
    <scope>NUCLEOTIDE SEQUENCE [LARGE SCALE GENOMIC DNA]</scope>
    <source>
        <strain evidence="4 5">DSM 23857</strain>
    </source>
</reference>
<evidence type="ECO:0000259" key="3">
    <source>
        <dbReference type="Pfam" id="PF01494"/>
    </source>
</evidence>
<dbReference type="Proteomes" id="UP000249547">
    <property type="component" value="Unassembled WGS sequence"/>
</dbReference>